<evidence type="ECO:0000313" key="3">
    <source>
        <dbReference type="EMBL" id="KAF9073719.1"/>
    </source>
</evidence>
<feature type="region of interest" description="Disordered" evidence="1">
    <location>
        <begin position="136"/>
        <end position="178"/>
    </location>
</feature>
<feature type="compositionally biased region" description="Polar residues" evidence="1">
    <location>
        <begin position="136"/>
        <end position="152"/>
    </location>
</feature>
<dbReference type="Proteomes" id="UP000772434">
    <property type="component" value="Unassembled WGS sequence"/>
</dbReference>
<name>A0A9P5Q2R2_9AGAR</name>
<keyword evidence="2" id="KW-0812">Transmembrane</keyword>
<evidence type="ECO:0000313" key="4">
    <source>
        <dbReference type="Proteomes" id="UP000772434"/>
    </source>
</evidence>
<protein>
    <submittedName>
        <fullName evidence="3">Uncharacterized protein</fullName>
    </submittedName>
</protein>
<feature type="transmembrane region" description="Helical" evidence="2">
    <location>
        <begin position="6"/>
        <end position="27"/>
    </location>
</feature>
<proteinExistence type="predicted"/>
<evidence type="ECO:0000256" key="1">
    <source>
        <dbReference type="SAM" id="MobiDB-lite"/>
    </source>
</evidence>
<gene>
    <name evidence="3" type="ORF">BDP27DRAFT_1318031</name>
</gene>
<evidence type="ECO:0000256" key="2">
    <source>
        <dbReference type="SAM" id="Phobius"/>
    </source>
</evidence>
<feature type="region of interest" description="Disordered" evidence="1">
    <location>
        <begin position="193"/>
        <end position="235"/>
    </location>
</feature>
<comment type="caution">
    <text evidence="3">The sequence shown here is derived from an EMBL/GenBank/DDBJ whole genome shotgun (WGS) entry which is preliminary data.</text>
</comment>
<keyword evidence="2" id="KW-0472">Membrane</keyword>
<accession>A0A9P5Q2R2</accession>
<reference evidence="3" key="1">
    <citation type="submission" date="2020-11" db="EMBL/GenBank/DDBJ databases">
        <authorList>
            <consortium name="DOE Joint Genome Institute"/>
            <person name="Ahrendt S."/>
            <person name="Riley R."/>
            <person name="Andreopoulos W."/>
            <person name="Labutti K."/>
            <person name="Pangilinan J."/>
            <person name="Ruiz-Duenas F.J."/>
            <person name="Barrasa J.M."/>
            <person name="Sanchez-Garcia M."/>
            <person name="Camarero S."/>
            <person name="Miyauchi S."/>
            <person name="Serrano A."/>
            <person name="Linde D."/>
            <person name="Babiker R."/>
            <person name="Drula E."/>
            <person name="Ayuso-Fernandez I."/>
            <person name="Pacheco R."/>
            <person name="Padilla G."/>
            <person name="Ferreira P."/>
            <person name="Barriuso J."/>
            <person name="Kellner H."/>
            <person name="Castanera R."/>
            <person name="Alfaro M."/>
            <person name="Ramirez L."/>
            <person name="Pisabarro A.G."/>
            <person name="Kuo A."/>
            <person name="Tritt A."/>
            <person name="Lipzen A."/>
            <person name="He G."/>
            <person name="Yan M."/>
            <person name="Ng V."/>
            <person name="Cullen D."/>
            <person name="Martin F."/>
            <person name="Rosso M.-N."/>
            <person name="Henrissat B."/>
            <person name="Hibbett D."/>
            <person name="Martinez A.T."/>
            <person name="Grigoriev I.V."/>
        </authorList>
    </citation>
    <scope>NUCLEOTIDE SEQUENCE</scope>
    <source>
        <strain evidence="3">AH 40177</strain>
    </source>
</reference>
<organism evidence="3 4">
    <name type="scientific">Rhodocollybia butyracea</name>
    <dbReference type="NCBI Taxonomy" id="206335"/>
    <lineage>
        <taxon>Eukaryota</taxon>
        <taxon>Fungi</taxon>
        <taxon>Dikarya</taxon>
        <taxon>Basidiomycota</taxon>
        <taxon>Agaricomycotina</taxon>
        <taxon>Agaricomycetes</taxon>
        <taxon>Agaricomycetidae</taxon>
        <taxon>Agaricales</taxon>
        <taxon>Marasmiineae</taxon>
        <taxon>Omphalotaceae</taxon>
        <taxon>Rhodocollybia</taxon>
    </lineage>
</organism>
<keyword evidence="4" id="KW-1185">Reference proteome</keyword>
<dbReference type="EMBL" id="JADNRY010000016">
    <property type="protein sequence ID" value="KAF9073719.1"/>
    <property type="molecule type" value="Genomic_DNA"/>
</dbReference>
<keyword evidence="2" id="KW-1133">Transmembrane helix</keyword>
<feature type="compositionally biased region" description="Pro residues" evidence="1">
    <location>
        <begin position="196"/>
        <end position="206"/>
    </location>
</feature>
<dbReference type="OrthoDB" id="3270653at2759"/>
<sequence>MVVSLTVIIAVIVIVGIAVLLVSFLLCSKFKSPKVPLPPVQPLAHHRERSLQTLATEKERERYMYFQVIDRGSLDSSSVSQHQASLSFVSSVHTSRSTSNRGIPYAVQIVLPAPLGSSFIDNSRDSVADAWASQAINNGQPPMQSHSRPRTQSFTKSHSHSRSLSNSSTQGLARPQSLSSTYNKFPASYYPQFEVPVPPPPVPRLPPKYQMNHAPPYPVDYELSDRHPSRNTTLS</sequence>
<dbReference type="AlphaFoldDB" id="A0A9P5Q2R2"/>